<dbReference type="GO" id="GO:0004534">
    <property type="term" value="F:5'-3' RNA exonuclease activity"/>
    <property type="evidence" value="ECO:0007669"/>
    <property type="project" value="TreeGrafter"/>
</dbReference>
<comment type="caution">
    <text evidence="2">The sequence shown here is derived from an EMBL/GenBank/DDBJ whole genome shotgun (WGS) entry which is preliminary data.</text>
</comment>
<dbReference type="PANTHER" id="PTHR42924">
    <property type="entry name" value="EXONUCLEASE"/>
    <property type="match status" value="1"/>
</dbReference>
<dbReference type="InterPro" id="IPR004013">
    <property type="entry name" value="PHP_dom"/>
</dbReference>
<protein>
    <recommendedName>
        <fullName evidence="1">Polymerase/histidinol phosphatase N-terminal domain-containing protein</fullName>
    </recommendedName>
</protein>
<dbReference type="CDD" id="cd07432">
    <property type="entry name" value="PHP_HisPPase"/>
    <property type="match status" value="1"/>
</dbReference>
<evidence type="ECO:0000313" key="2">
    <source>
        <dbReference type="EMBL" id="MPM26983.1"/>
    </source>
</evidence>
<dbReference type="PANTHER" id="PTHR42924:SF3">
    <property type="entry name" value="POLYMERASE_HISTIDINOL PHOSPHATASE N-TERMINAL DOMAIN-CONTAINING PROTEIN"/>
    <property type="match status" value="1"/>
</dbReference>
<dbReference type="Pfam" id="PF02811">
    <property type="entry name" value="PHP"/>
    <property type="match status" value="1"/>
</dbReference>
<dbReference type="GO" id="GO:0035312">
    <property type="term" value="F:5'-3' DNA exonuclease activity"/>
    <property type="evidence" value="ECO:0007669"/>
    <property type="project" value="TreeGrafter"/>
</dbReference>
<organism evidence="2">
    <name type="scientific">bioreactor metagenome</name>
    <dbReference type="NCBI Taxonomy" id="1076179"/>
    <lineage>
        <taxon>unclassified sequences</taxon>
        <taxon>metagenomes</taxon>
        <taxon>ecological metagenomes</taxon>
    </lineage>
</organism>
<dbReference type="Gene3D" id="3.20.20.140">
    <property type="entry name" value="Metal-dependent hydrolases"/>
    <property type="match status" value="1"/>
</dbReference>
<feature type="domain" description="Polymerase/histidinol phosphatase N-terminal" evidence="1">
    <location>
        <begin position="12"/>
        <end position="80"/>
    </location>
</feature>
<dbReference type="AlphaFoldDB" id="A0A644YKF6"/>
<dbReference type="InterPro" id="IPR003141">
    <property type="entry name" value="Pol/His_phosphatase_N"/>
</dbReference>
<dbReference type="InterPro" id="IPR052018">
    <property type="entry name" value="PHP_domain"/>
</dbReference>
<dbReference type="SMART" id="SM00481">
    <property type="entry name" value="POLIIIAc"/>
    <property type="match status" value="1"/>
</dbReference>
<dbReference type="InterPro" id="IPR016195">
    <property type="entry name" value="Pol/histidinol_Pase-like"/>
</dbReference>
<proteinExistence type="predicted"/>
<dbReference type="SUPFAM" id="SSF89550">
    <property type="entry name" value="PHP domain-like"/>
    <property type="match status" value="1"/>
</dbReference>
<gene>
    <name evidence="2" type="ORF">SDC9_73488</name>
</gene>
<reference evidence="2" key="1">
    <citation type="submission" date="2019-08" db="EMBL/GenBank/DDBJ databases">
        <authorList>
            <person name="Kucharzyk K."/>
            <person name="Murdoch R.W."/>
            <person name="Higgins S."/>
            <person name="Loffler F."/>
        </authorList>
    </citation>
    <scope>NUCLEOTIDE SEQUENCE</scope>
</reference>
<dbReference type="Pfam" id="PF13263">
    <property type="entry name" value="PHP_C"/>
    <property type="match status" value="1"/>
</dbReference>
<dbReference type="EMBL" id="VSSQ01004878">
    <property type="protein sequence ID" value="MPM26983.1"/>
    <property type="molecule type" value="Genomic_DNA"/>
</dbReference>
<accession>A0A644YKF6</accession>
<evidence type="ECO:0000259" key="1">
    <source>
        <dbReference type="SMART" id="SM00481"/>
    </source>
</evidence>
<sequence>MRKALPAFKVKADLHIHTLLSPCGDIEMTPAAIVGKALQRGLSVIGITDHNSTMQAPIIKELGTRNGLHVICGAEVTTKEEVHVLVFVDGSENLGLLQEYLSSSLVKVQNDPDFFGYQLVVDENEEVLYQEENLLIGAINKSLDQVVDFVHALGGMVIPAHIDKKANSLISQLGFIPPGLDVDAFELSPKCDAPHFLQKNKLVSKRGFICSSDAHFPEDIGKYCTELDIPVFSFEAVAIAIRGSSVGQFVYNDI</sequence>
<name>A0A644YKF6_9ZZZZ</name>